<comment type="caution">
    <text evidence="1">The sequence shown here is derived from an EMBL/GenBank/DDBJ whole genome shotgun (WGS) entry which is preliminary data.</text>
</comment>
<reference evidence="1" key="1">
    <citation type="submission" date="2023-04" db="EMBL/GenBank/DDBJ databases">
        <title>Ambrosiozyma monospora NBRC 10751.</title>
        <authorList>
            <person name="Ichikawa N."/>
            <person name="Sato H."/>
            <person name="Tonouchi N."/>
        </authorList>
    </citation>
    <scope>NUCLEOTIDE SEQUENCE</scope>
    <source>
        <strain evidence="1">NBRC 10751</strain>
    </source>
</reference>
<accession>A0ACB5TB77</accession>
<gene>
    <name evidence="1" type="ORF">Amon02_000713400</name>
</gene>
<name>A0ACB5TB77_AMBMO</name>
<evidence type="ECO:0000313" key="1">
    <source>
        <dbReference type="EMBL" id="GME84831.1"/>
    </source>
</evidence>
<proteinExistence type="predicted"/>
<protein>
    <submittedName>
        <fullName evidence="1">Unnamed protein product</fullName>
    </submittedName>
</protein>
<dbReference type="Proteomes" id="UP001165064">
    <property type="component" value="Unassembled WGS sequence"/>
</dbReference>
<keyword evidence="2" id="KW-1185">Reference proteome</keyword>
<evidence type="ECO:0000313" key="2">
    <source>
        <dbReference type="Proteomes" id="UP001165064"/>
    </source>
</evidence>
<sequence length="417" mass="47272">MEYTNASGEYPSSLNSASSFNSAINTPSQLSTSPNSVDSYNTTSNSSSSAAASTNSSSNDYSLDSSSYPFKPMSFAEVFERMVLVILHVPDPSKLRQKQRRQQKEKEKQKQKEQQQQQHPSSYSSQQQAKYYNAYHNSRAKYNNQLNIEKRYTELPKNGGSIEDRVSFFLYCLRKLLPELHKFLSDEDCLKGDWLIWWLKYCGSKVFSRYDRSRVWDLLLGYRVNFYKFEKDLAELNELSDVNVALLGPDIFWNPLDLDSFALSSNSRSSGSTSSNGSDSHRHSSSHHNHSSSSTFTRHRSSSIKTLLDHLSITTPTLSSINPSTNQNADVEPIKQLPYSEMDPHVQFIFIALAFLKSKEFAIMELDQSDIKQLLSNVSSLRTSEFKAIFGPSPSSNNTICTNNNCKSVGPTPVYWY</sequence>
<dbReference type="EMBL" id="BSXS01005819">
    <property type="protein sequence ID" value="GME84831.1"/>
    <property type="molecule type" value="Genomic_DNA"/>
</dbReference>
<organism evidence="1 2">
    <name type="scientific">Ambrosiozyma monospora</name>
    <name type="common">Yeast</name>
    <name type="synonym">Endomycopsis monosporus</name>
    <dbReference type="NCBI Taxonomy" id="43982"/>
    <lineage>
        <taxon>Eukaryota</taxon>
        <taxon>Fungi</taxon>
        <taxon>Dikarya</taxon>
        <taxon>Ascomycota</taxon>
        <taxon>Saccharomycotina</taxon>
        <taxon>Pichiomycetes</taxon>
        <taxon>Pichiales</taxon>
        <taxon>Pichiaceae</taxon>
        <taxon>Ambrosiozyma</taxon>
    </lineage>
</organism>